<accession>A0A2L0HDE7</accession>
<evidence type="ECO:0000313" key="2">
    <source>
        <dbReference type="EMBL" id="AUX78769.1"/>
    </source>
</evidence>
<evidence type="ECO:0000256" key="1">
    <source>
        <dbReference type="SAM" id="MobiDB-lite"/>
    </source>
</evidence>
<name>A0A2L0HDE7_RHIFR</name>
<gene>
    <name evidence="2" type="ORF">NXT3_PB00107</name>
</gene>
<dbReference type="AlphaFoldDB" id="A0A2L0HDE7"/>
<dbReference type="EMBL" id="CP024309">
    <property type="protein sequence ID" value="AUX78769.1"/>
    <property type="molecule type" value="Genomic_DNA"/>
</dbReference>
<feature type="region of interest" description="Disordered" evidence="1">
    <location>
        <begin position="1"/>
        <end position="20"/>
    </location>
</feature>
<proteinExistence type="predicted"/>
<geneLocation type="plasmid" evidence="3">
    <name>psfrenxt3b</name>
</geneLocation>
<evidence type="ECO:0000313" key="3">
    <source>
        <dbReference type="Proteomes" id="UP000239340"/>
    </source>
</evidence>
<reference evidence="2 3" key="1">
    <citation type="submission" date="2017-10" db="EMBL/GenBank/DDBJ databases">
        <title>Analysis of the genome sequences of Rhizobium populations associated to common bean (phaseolus vulgaris).</title>
        <authorList>
            <person name="Bustos P."/>
            <person name="Santamaria R.I."/>
            <person name="Miranda-Sanchez F."/>
            <person name="Perez-Carrascal O."/>
            <person name="Juarez S."/>
            <person name="Lozano L."/>
            <person name="Martinez-Flores I."/>
            <person name="Vinuesa P."/>
            <person name="Martinez-Romero E."/>
            <person name="Cevallos M.A."/>
            <person name="Romero D."/>
            <person name="Davila G."/>
            <person name="Gonzalez V."/>
        </authorList>
    </citation>
    <scope>NUCLEOTIDE SEQUENCE [LARGE SCALE GENOMIC DNA]</scope>
    <source>
        <strain evidence="2 3">NXT3</strain>
        <plasmid evidence="3">Plasmid psfrenxt3b</plasmid>
    </source>
</reference>
<organism evidence="2 3">
    <name type="scientific">Rhizobium fredii</name>
    <name type="common">Sinorhizobium fredii</name>
    <dbReference type="NCBI Taxonomy" id="380"/>
    <lineage>
        <taxon>Bacteria</taxon>
        <taxon>Pseudomonadati</taxon>
        <taxon>Pseudomonadota</taxon>
        <taxon>Alphaproteobacteria</taxon>
        <taxon>Hyphomicrobiales</taxon>
        <taxon>Rhizobiaceae</taxon>
        <taxon>Sinorhizobium/Ensifer group</taxon>
        <taxon>Sinorhizobium</taxon>
    </lineage>
</organism>
<dbReference type="Proteomes" id="UP000239340">
    <property type="component" value="Plasmid pSfreNXT3b"/>
</dbReference>
<protein>
    <submittedName>
        <fullName evidence="2">Uncharacterized protein</fullName>
    </submittedName>
</protein>
<keyword evidence="2" id="KW-0614">Plasmid</keyword>
<sequence length="77" mass="8780">MRERRLSLDSGHTQPMGNGWAESIISGSLGTMLRKIARRDEDAPTLIDYSIDAPPFSRSRLRTMITHRWHATPSFLL</sequence>